<keyword evidence="14" id="KW-1185">Reference proteome</keyword>
<feature type="chain" id="PRO_5031107601" evidence="10">
    <location>
        <begin position="24"/>
        <end position="710"/>
    </location>
</feature>
<evidence type="ECO:0000256" key="10">
    <source>
        <dbReference type="SAM" id="SignalP"/>
    </source>
</evidence>
<comment type="subcellular location">
    <subcellularLocation>
        <location evidence="1 8">Cell outer membrane</location>
        <topology evidence="1 8">Multi-pass membrane protein</topology>
    </subcellularLocation>
</comment>
<keyword evidence="7 8" id="KW-0998">Cell outer membrane</keyword>
<evidence type="ECO:0000259" key="11">
    <source>
        <dbReference type="Pfam" id="PF00593"/>
    </source>
</evidence>
<dbReference type="PANTHER" id="PTHR30069">
    <property type="entry name" value="TONB-DEPENDENT OUTER MEMBRANE RECEPTOR"/>
    <property type="match status" value="1"/>
</dbReference>
<sequence length="710" mass="77278">MSGSYKMTHLAVLLALNPIVAQANSSTEAQNIERITVTGSRIVESLDEVPASITLIDQQTINENLQVSSELQNLLAVAVPGMAPGTGSTSNFGQTLRGRNVLVMIDGVPQDTPLRNGGLGIRTLDPASIERIEVVNGATSIWGNGAAGGVINYITKKPGDGAANVVLSQSIRSSLVKAEDSIGYRSVLSVNGNAGKLGYVAKLSQEKYGVQRDADGDIPGLQYGLSDSRQRDAFVKLAYQLDDEQSLQFSYNYYDSDQDAKYRDVAGNIDLGEKTYAVPLAAGEVAQGAPQGPEGNYNLMLKYQHNEVFSNTDLVVDAYRQKIDNVFFWSATLANPEQGFDGGQSAILSEKDGLRAVLTSAATLGQVDATFIYGVDVLQDVTSQPLLDGRIWVPEMDMGSLGLFVQSKWALGDDWTLKAGARRESISVKVADYDTLRLCRNAQTCSTPMAVIGGKIDYDATTYNLGLRYRWSDAFSPFISYSEGFEVPDLGLLLRTATVNDISLVQSEASVVKNYEAGFSSQLDALYLNVAIYRSESELGTGSQLDSATGIYRPVRSPQKIWGYEASAEYRLSDAWQFSAAYGHAEGKDTENDVYLGARQISAPKLTSSVRYRPGADLSVSLYWLHVFNRDRFSPNADGFYSGDQGPVNSYDVLNLSANYQLNKWQLFAGIENLLNEDYFPARSQSFRYGTGYSVKGLGATLNMGVSYRF</sequence>
<dbReference type="PANTHER" id="PTHR30069:SF42">
    <property type="entry name" value="FERRIC AEROBACTIN RECEPTOR"/>
    <property type="match status" value="1"/>
</dbReference>
<proteinExistence type="inferred from homology"/>
<feature type="signal peptide" evidence="10">
    <location>
        <begin position="1"/>
        <end position="23"/>
    </location>
</feature>
<keyword evidence="13" id="KW-0675">Receptor</keyword>
<dbReference type="AlphaFoldDB" id="A0A7Y5AMX9"/>
<dbReference type="InterPro" id="IPR037066">
    <property type="entry name" value="Plug_dom_sf"/>
</dbReference>
<keyword evidence="3 8" id="KW-1134">Transmembrane beta strand</keyword>
<evidence type="ECO:0000256" key="9">
    <source>
        <dbReference type="RuleBase" id="RU003357"/>
    </source>
</evidence>
<evidence type="ECO:0000256" key="3">
    <source>
        <dbReference type="ARBA" id="ARBA00022452"/>
    </source>
</evidence>
<dbReference type="CDD" id="cd01347">
    <property type="entry name" value="ligand_gated_channel"/>
    <property type="match status" value="1"/>
</dbReference>
<comment type="similarity">
    <text evidence="8 9">Belongs to the TonB-dependent receptor family.</text>
</comment>
<dbReference type="GO" id="GO:0015344">
    <property type="term" value="F:siderophore uptake transmembrane transporter activity"/>
    <property type="evidence" value="ECO:0007669"/>
    <property type="project" value="TreeGrafter"/>
</dbReference>
<evidence type="ECO:0000313" key="14">
    <source>
        <dbReference type="Proteomes" id="UP000523161"/>
    </source>
</evidence>
<feature type="domain" description="TonB-dependent receptor plug" evidence="12">
    <location>
        <begin position="46"/>
        <end position="150"/>
    </location>
</feature>
<dbReference type="InterPro" id="IPR012910">
    <property type="entry name" value="Plug_dom"/>
</dbReference>
<dbReference type="Gene3D" id="2.40.170.20">
    <property type="entry name" value="TonB-dependent receptor, beta-barrel domain"/>
    <property type="match status" value="1"/>
</dbReference>
<keyword evidence="5 9" id="KW-0798">TonB box</keyword>
<reference evidence="13 14" key="1">
    <citation type="submission" date="2020-06" db="EMBL/GenBank/DDBJ databases">
        <title>Rheinheimera sp. nov., a marine bacterium isolated from coastal.</title>
        <authorList>
            <person name="Yu Q."/>
            <person name="Qi Y."/>
            <person name="Pu J."/>
        </authorList>
    </citation>
    <scope>NUCLEOTIDE SEQUENCE [LARGE SCALE GENOMIC DNA]</scope>
    <source>
        <strain evidence="13 14">YQF-2</strain>
    </source>
</reference>
<evidence type="ECO:0000256" key="4">
    <source>
        <dbReference type="ARBA" id="ARBA00022692"/>
    </source>
</evidence>
<evidence type="ECO:0000256" key="8">
    <source>
        <dbReference type="PROSITE-ProRule" id="PRU01360"/>
    </source>
</evidence>
<evidence type="ECO:0000313" key="13">
    <source>
        <dbReference type="EMBL" id="NRQ41358.1"/>
    </source>
</evidence>
<keyword evidence="6 8" id="KW-0472">Membrane</keyword>
<name>A0A7Y5AMX9_9GAMM</name>
<keyword evidence="2 8" id="KW-0813">Transport</keyword>
<accession>A0A7Y5AMX9</accession>
<dbReference type="SUPFAM" id="SSF56935">
    <property type="entry name" value="Porins"/>
    <property type="match status" value="1"/>
</dbReference>
<evidence type="ECO:0000256" key="7">
    <source>
        <dbReference type="ARBA" id="ARBA00023237"/>
    </source>
</evidence>
<dbReference type="Gene3D" id="2.170.130.10">
    <property type="entry name" value="TonB-dependent receptor, plug domain"/>
    <property type="match status" value="1"/>
</dbReference>
<dbReference type="InterPro" id="IPR036942">
    <property type="entry name" value="Beta-barrel_TonB_sf"/>
</dbReference>
<evidence type="ECO:0000256" key="1">
    <source>
        <dbReference type="ARBA" id="ARBA00004571"/>
    </source>
</evidence>
<gene>
    <name evidence="13" type="ORF">HRH59_02070</name>
</gene>
<feature type="domain" description="TonB-dependent receptor-like beta-barrel" evidence="11">
    <location>
        <begin position="239"/>
        <end position="674"/>
    </location>
</feature>
<dbReference type="RefSeq" id="WP_173499611.1">
    <property type="nucleotide sequence ID" value="NZ_JABSOD010000002.1"/>
</dbReference>
<dbReference type="GO" id="GO:0044718">
    <property type="term" value="P:siderophore transmembrane transport"/>
    <property type="evidence" value="ECO:0007669"/>
    <property type="project" value="TreeGrafter"/>
</dbReference>
<evidence type="ECO:0000256" key="5">
    <source>
        <dbReference type="ARBA" id="ARBA00023077"/>
    </source>
</evidence>
<dbReference type="Pfam" id="PF00593">
    <property type="entry name" value="TonB_dep_Rec_b-barrel"/>
    <property type="match status" value="1"/>
</dbReference>
<organism evidence="13 14">
    <name type="scientific">Rheinheimera lutimaris</name>
    <dbReference type="NCBI Taxonomy" id="2740584"/>
    <lineage>
        <taxon>Bacteria</taxon>
        <taxon>Pseudomonadati</taxon>
        <taxon>Pseudomonadota</taxon>
        <taxon>Gammaproteobacteria</taxon>
        <taxon>Chromatiales</taxon>
        <taxon>Chromatiaceae</taxon>
        <taxon>Rheinheimera</taxon>
    </lineage>
</organism>
<evidence type="ECO:0000256" key="6">
    <source>
        <dbReference type="ARBA" id="ARBA00023136"/>
    </source>
</evidence>
<keyword evidence="10" id="KW-0732">Signal</keyword>
<protein>
    <submittedName>
        <fullName evidence="13">TonB-dependent receptor</fullName>
    </submittedName>
</protein>
<evidence type="ECO:0000256" key="2">
    <source>
        <dbReference type="ARBA" id="ARBA00022448"/>
    </source>
</evidence>
<dbReference type="InterPro" id="IPR039426">
    <property type="entry name" value="TonB-dep_rcpt-like"/>
</dbReference>
<dbReference type="Pfam" id="PF07715">
    <property type="entry name" value="Plug"/>
    <property type="match status" value="1"/>
</dbReference>
<dbReference type="EMBL" id="JABSOD010000002">
    <property type="protein sequence ID" value="NRQ41358.1"/>
    <property type="molecule type" value="Genomic_DNA"/>
</dbReference>
<dbReference type="PROSITE" id="PS52016">
    <property type="entry name" value="TONB_DEPENDENT_REC_3"/>
    <property type="match status" value="1"/>
</dbReference>
<dbReference type="GO" id="GO:0009279">
    <property type="term" value="C:cell outer membrane"/>
    <property type="evidence" value="ECO:0007669"/>
    <property type="project" value="UniProtKB-SubCell"/>
</dbReference>
<evidence type="ECO:0000259" key="12">
    <source>
        <dbReference type="Pfam" id="PF07715"/>
    </source>
</evidence>
<comment type="caution">
    <text evidence="13">The sequence shown here is derived from an EMBL/GenBank/DDBJ whole genome shotgun (WGS) entry which is preliminary data.</text>
</comment>
<dbReference type="Proteomes" id="UP000523161">
    <property type="component" value="Unassembled WGS sequence"/>
</dbReference>
<dbReference type="InterPro" id="IPR000531">
    <property type="entry name" value="Beta-barrel_TonB"/>
</dbReference>
<keyword evidence="4 8" id="KW-0812">Transmembrane</keyword>